<feature type="region of interest" description="Disordered" evidence="1">
    <location>
        <begin position="1"/>
        <end position="26"/>
    </location>
</feature>
<organism evidence="2 3">
    <name type="scientific">Porites evermanni</name>
    <dbReference type="NCBI Taxonomy" id="104178"/>
    <lineage>
        <taxon>Eukaryota</taxon>
        <taxon>Metazoa</taxon>
        <taxon>Cnidaria</taxon>
        <taxon>Anthozoa</taxon>
        <taxon>Hexacorallia</taxon>
        <taxon>Scleractinia</taxon>
        <taxon>Fungiina</taxon>
        <taxon>Poritidae</taxon>
        <taxon>Porites</taxon>
    </lineage>
</organism>
<evidence type="ECO:0000313" key="2">
    <source>
        <dbReference type="EMBL" id="CAH3187749.1"/>
    </source>
</evidence>
<evidence type="ECO:0000256" key="1">
    <source>
        <dbReference type="SAM" id="MobiDB-lite"/>
    </source>
</evidence>
<gene>
    <name evidence="2" type="ORF">PEVE_00017894</name>
</gene>
<protein>
    <submittedName>
        <fullName evidence="2">Uncharacterized protein</fullName>
    </submittedName>
</protein>
<evidence type="ECO:0000313" key="3">
    <source>
        <dbReference type="Proteomes" id="UP001159427"/>
    </source>
</evidence>
<proteinExistence type="predicted"/>
<comment type="caution">
    <text evidence="2">The sequence shown here is derived from an EMBL/GenBank/DDBJ whole genome shotgun (WGS) entry which is preliminary data.</text>
</comment>
<reference evidence="2 3" key="1">
    <citation type="submission" date="2022-05" db="EMBL/GenBank/DDBJ databases">
        <authorList>
            <consortium name="Genoscope - CEA"/>
            <person name="William W."/>
        </authorList>
    </citation>
    <scope>NUCLEOTIDE SEQUENCE [LARGE SCALE GENOMIC DNA]</scope>
</reference>
<sequence>MGTHKFMSLRGLHSKEELPHGMHSRKRAHLKSEIIYNWEKNMHDGSDKPTLRKKENKKATSFLSWIGFRDKKLEWIKETREKALTSAFVIPTIIITKAVTEIDV</sequence>
<dbReference type="EMBL" id="CALNXI010002444">
    <property type="protein sequence ID" value="CAH3187749.1"/>
    <property type="molecule type" value="Genomic_DNA"/>
</dbReference>
<keyword evidence="3" id="KW-1185">Reference proteome</keyword>
<name>A0ABN8S8A8_9CNID</name>
<dbReference type="Proteomes" id="UP001159427">
    <property type="component" value="Unassembled WGS sequence"/>
</dbReference>
<accession>A0ABN8S8A8</accession>